<sequence length="98" mass="10347">MRLPVIALLAVGFAASIGSAQAFTQDNVTNQLPNGGARFQDSDVPQKWGGSITVNGKSAAANATDEDDGPSHSYANVERRAFNKTGYFEPIILQPAKP</sequence>
<evidence type="ECO:0000313" key="4">
    <source>
        <dbReference type="Proteomes" id="UP000646365"/>
    </source>
</evidence>
<evidence type="ECO:0000256" key="2">
    <source>
        <dbReference type="SAM" id="SignalP"/>
    </source>
</evidence>
<dbReference type="RefSeq" id="WP_189048048.1">
    <property type="nucleotide sequence ID" value="NZ_BMJQ01000009.1"/>
</dbReference>
<evidence type="ECO:0000256" key="1">
    <source>
        <dbReference type="SAM" id="MobiDB-lite"/>
    </source>
</evidence>
<reference evidence="3" key="2">
    <citation type="submission" date="2020-09" db="EMBL/GenBank/DDBJ databases">
        <authorList>
            <person name="Sun Q."/>
            <person name="Zhou Y."/>
        </authorList>
    </citation>
    <scope>NUCLEOTIDE SEQUENCE</scope>
    <source>
        <strain evidence="3">CGMCC 1.15725</strain>
    </source>
</reference>
<feature type="signal peptide" evidence="2">
    <location>
        <begin position="1"/>
        <end position="22"/>
    </location>
</feature>
<keyword evidence="4" id="KW-1185">Reference proteome</keyword>
<dbReference type="EMBL" id="BMJQ01000009">
    <property type="protein sequence ID" value="GGF25910.1"/>
    <property type="molecule type" value="Genomic_DNA"/>
</dbReference>
<dbReference type="AlphaFoldDB" id="A0A8J3E4P4"/>
<proteinExistence type="predicted"/>
<dbReference type="Proteomes" id="UP000646365">
    <property type="component" value="Unassembled WGS sequence"/>
</dbReference>
<evidence type="ECO:0000313" key="3">
    <source>
        <dbReference type="EMBL" id="GGF25910.1"/>
    </source>
</evidence>
<name>A0A8J3E4P4_9PROT</name>
<feature type="region of interest" description="Disordered" evidence="1">
    <location>
        <begin position="34"/>
        <end position="73"/>
    </location>
</feature>
<comment type="caution">
    <text evidence="3">The sequence shown here is derived from an EMBL/GenBank/DDBJ whole genome shotgun (WGS) entry which is preliminary data.</text>
</comment>
<accession>A0A8J3E4P4</accession>
<keyword evidence="2" id="KW-0732">Signal</keyword>
<gene>
    <name evidence="3" type="ORF">GCM10011611_34940</name>
</gene>
<protein>
    <submittedName>
        <fullName evidence="3">Uncharacterized protein</fullName>
    </submittedName>
</protein>
<organism evidence="3 4">
    <name type="scientific">Aliidongia dinghuensis</name>
    <dbReference type="NCBI Taxonomy" id="1867774"/>
    <lineage>
        <taxon>Bacteria</taxon>
        <taxon>Pseudomonadati</taxon>
        <taxon>Pseudomonadota</taxon>
        <taxon>Alphaproteobacteria</taxon>
        <taxon>Rhodospirillales</taxon>
        <taxon>Dongiaceae</taxon>
        <taxon>Aliidongia</taxon>
    </lineage>
</organism>
<reference evidence="3" key="1">
    <citation type="journal article" date="2014" name="Int. J. Syst. Evol. Microbiol.">
        <title>Complete genome sequence of Corynebacterium casei LMG S-19264T (=DSM 44701T), isolated from a smear-ripened cheese.</title>
        <authorList>
            <consortium name="US DOE Joint Genome Institute (JGI-PGF)"/>
            <person name="Walter F."/>
            <person name="Albersmeier A."/>
            <person name="Kalinowski J."/>
            <person name="Ruckert C."/>
        </authorList>
    </citation>
    <scope>NUCLEOTIDE SEQUENCE</scope>
    <source>
        <strain evidence="3">CGMCC 1.15725</strain>
    </source>
</reference>
<feature type="chain" id="PRO_5035257852" evidence="2">
    <location>
        <begin position="23"/>
        <end position="98"/>
    </location>
</feature>